<accession>A0A6V8KET0</accession>
<sequence>MTVGPIGAGRAITVALAVALALSLAGSAYAGVTGSAAEVEAVPDDAIHIDVVAANGSGCPPGTVRVITNSDRTGFRLRYSSFVAEAGGSVDITDRRKNCQAALLVTVPPGWTFAVASAEYRGRARLDSGATALHRTNYYWQGSSENNQADHTFAGPLNGAWRADDKAYALVYKPCEEQRILNVNTELRVDEGSSTRRNSISMSSSEGDVDTLFTFTWRRC</sequence>
<proteinExistence type="predicted"/>
<reference evidence="2 3" key="1">
    <citation type="submission" date="2020-03" db="EMBL/GenBank/DDBJ databases">
        <title>Whole genome shotgun sequence of Phytohabitans houttuyneae NBRC 108639.</title>
        <authorList>
            <person name="Komaki H."/>
            <person name="Tamura T."/>
        </authorList>
    </citation>
    <scope>NUCLEOTIDE SEQUENCE [LARGE SCALE GENOMIC DNA]</scope>
    <source>
        <strain evidence="2 3">NBRC 108639</strain>
    </source>
</reference>
<feature type="signal peptide" evidence="1">
    <location>
        <begin position="1"/>
        <end position="30"/>
    </location>
</feature>
<evidence type="ECO:0000256" key="1">
    <source>
        <dbReference type="SAM" id="SignalP"/>
    </source>
</evidence>
<evidence type="ECO:0008006" key="4">
    <source>
        <dbReference type="Google" id="ProtNLM"/>
    </source>
</evidence>
<reference evidence="2 3" key="2">
    <citation type="submission" date="2020-03" db="EMBL/GenBank/DDBJ databases">
        <authorList>
            <person name="Ichikawa N."/>
            <person name="Kimura A."/>
            <person name="Kitahashi Y."/>
            <person name="Uohara A."/>
        </authorList>
    </citation>
    <scope>NUCLEOTIDE SEQUENCE [LARGE SCALE GENOMIC DNA]</scope>
    <source>
        <strain evidence="2 3">NBRC 108639</strain>
    </source>
</reference>
<keyword evidence="3" id="KW-1185">Reference proteome</keyword>
<dbReference type="Pfam" id="PF14273">
    <property type="entry name" value="DUF4360"/>
    <property type="match status" value="1"/>
</dbReference>
<dbReference type="InterPro" id="IPR025649">
    <property type="entry name" value="DUF4360"/>
</dbReference>
<gene>
    <name evidence="2" type="ORF">Phou_064940</name>
</gene>
<dbReference type="AlphaFoldDB" id="A0A6V8KET0"/>
<organism evidence="2 3">
    <name type="scientific">Phytohabitans houttuyneae</name>
    <dbReference type="NCBI Taxonomy" id="1076126"/>
    <lineage>
        <taxon>Bacteria</taxon>
        <taxon>Bacillati</taxon>
        <taxon>Actinomycetota</taxon>
        <taxon>Actinomycetes</taxon>
        <taxon>Micromonosporales</taxon>
        <taxon>Micromonosporaceae</taxon>
    </lineage>
</organism>
<comment type="caution">
    <text evidence="2">The sequence shown here is derived from an EMBL/GenBank/DDBJ whole genome shotgun (WGS) entry which is preliminary data.</text>
</comment>
<name>A0A6V8KET0_9ACTN</name>
<feature type="chain" id="PRO_5028974424" description="DUF4360 domain-containing protein" evidence="1">
    <location>
        <begin position="31"/>
        <end position="220"/>
    </location>
</feature>
<dbReference type="PANTHER" id="PTHR38847">
    <property type="match status" value="1"/>
</dbReference>
<dbReference type="RefSeq" id="WP_173062648.1">
    <property type="nucleotide sequence ID" value="NZ_BAABGO010000016.1"/>
</dbReference>
<evidence type="ECO:0000313" key="2">
    <source>
        <dbReference type="EMBL" id="GFJ82314.1"/>
    </source>
</evidence>
<dbReference type="PANTHER" id="PTHR38847:SF1">
    <property type="entry name" value="PSEUDOURIDINE SYNTHASE RSUA_RLUA-LIKE DOMAIN-CONTAINING PROTEIN"/>
    <property type="match status" value="1"/>
</dbReference>
<evidence type="ECO:0000313" key="3">
    <source>
        <dbReference type="Proteomes" id="UP000482800"/>
    </source>
</evidence>
<dbReference type="Proteomes" id="UP000482800">
    <property type="component" value="Unassembled WGS sequence"/>
</dbReference>
<keyword evidence="1" id="KW-0732">Signal</keyword>
<dbReference type="EMBL" id="BLPF01000002">
    <property type="protein sequence ID" value="GFJ82314.1"/>
    <property type="molecule type" value="Genomic_DNA"/>
</dbReference>
<protein>
    <recommendedName>
        <fullName evidence="4">DUF4360 domain-containing protein</fullName>
    </recommendedName>
</protein>